<dbReference type="InterPro" id="IPR008250">
    <property type="entry name" value="ATPase_P-typ_transduc_dom_A_sf"/>
</dbReference>
<dbReference type="AlphaFoldDB" id="A0AA36E6H7"/>
<organism evidence="1 2">
    <name type="scientific">Lactuca saligna</name>
    <name type="common">Willowleaf lettuce</name>
    <dbReference type="NCBI Taxonomy" id="75948"/>
    <lineage>
        <taxon>Eukaryota</taxon>
        <taxon>Viridiplantae</taxon>
        <taxon>Streptophyta</taxon>
        <taxon>Embryophyta</taxon>
        <taxon>Tracheophyta</taxon>
        <taxon>Spermatophyta</taxon>
        <taxon>Magnoliopsida</taxon>
        <taxon>eudicotyledons</taxon>
        <taxon>Gunneridae</taxon>
        <taxon>Pentapetalae</taxon>
        <taxon>asterids</taxon>
        <taxon>campanulids</taxon>
        <taxon>Asterales</taxon>
        <taxon>Asteraceae</taxon>
        <taxon>Cichorioideae</taxon>
        <taxon>Cichorieae</taxon>
        <taxon>Lactucinae</taxon>
        <taxon>Lactuca</taxon>
    </lineage>
</organism>
<keyword evidence="2" id="KW-1185">Reference proteome</keyword>
<evidence type="ECO:0000313" key="1">
    <source>
        <dbReference type="EMBL" id="CAI9283225.1"/>
    </source>
</evidence>
<sequence>MVKKGIEEWQRQQQWWSFRIEPMEETKSGYIVKVEKDEFFPADLLLLSSSYDDAICYVETMNLDGETQIPSFEAQITSMAPLQLHRPPPTNIDCIFSAFVLHLRRVNQASKCFPLF</sequence>
<dbReference type="Gene3D" id="2.70.150.10">
    <property type="entry name" value="Calcium-transporting ATPase, cytoplasmic transduction domain A"/>
    <property type="match status" value="1"/>
</dbReference>
<dbReference type="PANTHER" id="PTHR24092:SF175">
    <property type="entry name" value="PHOSPHOLIPID-TRANSPORTING ATPASE"/>
    <property type="match status" value="1"/>
</dbReference>
<proteinExistence type="predicted"/>
<dbReference type="PANTHER" id="PTHR24092">
    <property type="entry name" value="PROBABLE PHOSPHOLIPID-TRANSPORTING ATPASE"/>
    <property type="match status" value="1"/>
</dbReference>
<dbReference type="EMBL" id="OX465080">
    <property type="protein sequence ID" value="CAI9283225.1"/>
    <property type="molecule type" value="Genomic_DNA"/>
</dbReference>
<evidence type="ECO:0000313" key="2">
    <source>
        <dbReference type="Proteomes" id="UP001177003"/>
    </source>
</evidence>
<name>A0AA36E6H7_LACSI</name>
<reference evidence="1" key="1">
    <citation type="submission" date="2023-04" db="EMBL/GenBank/DDBJ databases">
        <authorList>
            <person name="Vijverberg K."/>
            <person name="Xiong W."/>
            <person name="Schranz E."/>
        </authorList>
    </citation>
    <scope>NUCLEOTIDE SEQUENCE</scope>
</reference>
<dbReference type="SUPFAM" id="SSF81653">
    <property type="entry name" value="Calcium ATPase, transduction domain A"/>
    <property type="match status" value="1"/>
</dbReference>
<accession>A0AA36E6H7</accession>
<gene>
    <name evidence="1" type="ORF">LSALG_LOCUS22824</name>
</gene>
<protein>
    <submittedName>
        <fullName evidence="1">Uncharacterized protein</fullName>
    </submittedName>
</protein>
<dbReference type="GO" id="GO:0045332">
    <property type="term" value="P:phospholipid translocation"/>
    <property type="evidence" value="ECO:0007669"/>
    <property type="project" value="TreeGrafter"/>
</dbReference>
<dbReference type="Proteomes" id="UP001177003">
    <property type="component" value="Chromosome 4"/>
</dbReference>
<dbReference type="GO" id="GO:0005886">
    <property type="term" value="C:plasma membrane"/>
    <property type="evidence" value="ECO:0007669"/>
    <property type="project" value="TreeGrafter"/>
</dbReference>
<dbReference type="GO" id="GO:0140326">
    <property type="term" value="F:ATPase-coupled intramembrane lipid transporter activity"/>
    <property type="evidence" value="ECO:0007669"/>
    <property type="project" value="TreeGrafter"/>
</dbReference>